<evidence type="ECO:0000256" key="6">
    <source>
        <dbReference type="PIRSR" id="PIRSR006468-1"/>
    </source>
</evidence>
<dbReference type="Proteomes" id="UP000324209">
    <property type="component" value="Chromosome"/>
</dbReference>
<dbReference type="GO" id="GO:0052655">
    <property type="term" value="F:L-valine-2-oxoglutarate transaminase activity"/>
    <property type="evidence" value="ECO:0007669"/>
    <property type="project" value="RHEA"/>
</dbReference>
<evidence type="ECO:0000256" key="4">
    <source>
        <dbReference type="ARBA" id="ARBA00022679"/>
    </source>
</evidence>
<dbReference type="EMBL" id="CP036150">
    <property type="protein sequence ID" value="QEN09398.1"/>
    <property type="molecule type" value="Genomic_DNA"/>
</dbReference>
<comment type="catalytic activity">
    <reaction evidence="9">
        <text>L-leucine + 2-oxoglutarate = 4-methyl-2-oxopentanoate + L-glutamate</text>
        <dbReference type="Rhea" id="RHEA:18321"/>
        <dbReference type="ChEBI" id="CHEBI:16810"/>
        <dbReference type="ChEBI" id="CHEBI:17865"/>
        <dbReference type="ChEBI" id="CHEBI:29985"/>
        <dbReference type="ChEBI" id="CHEBI:57427"/>
        <dbReference type="EC" id="2.6.1.42"/>
    </reaction>
</comment>
<dbReference type="PANTHER" id="PTHR42825">
    <property type="entry name" value="AMINO ACID AMINOTRANSFERASE"/>
    <property type="match status" value="1"/>
</dbReference>
<gene>
    <name evidence="10" type="ORF">EXM22_15950</name>
</gene>
<evidence type="ECO:0000313" key="10">
    <source>
        <dbReference type="EMBL" id="QEN09398.1"/>
    </source>
</evidence>
<dbReference type="KEGG" id="ock:EXM22_15950"/>
<keyword evidence="3 9" id="KW-0032">Aminotransferase</keyword>
<evidence type="ECO:0000313" key="11">
    <source>
        <dbReference type="Proteomes" id="UP000324209"/>
    </source>
</evidence>
<dbReference type="InterPro" id="IPR005786">
    <property type="entry name" value="B_amino_transII"/>
</dbReference>
<evidence type="ECO:0000256" key="8">
    <source>
        <dbReference type="RuleBase" id="RU004516"/>
    </source>
</evidence>
<keyword evidence="9" id="KW-0028">Amino-acid biosynthesis</keyword>
<protein>
    <recommendedName>
        <fullName evidence="9">Branched-chain-amino-acid aminotransferase</fullName>
        <ecNumber evidence="9">2.6.1.42</ecNumber>
    </recommendedName>
</protein>
<evidence type="ECO:0000256" key="9">
    <source>
        <dbReference type="RuleBase" id="RU004517"/>
    </source>
</evidence>
<feature type="modified residue" description="N6-(pyridoxal phosphate)lysine" evidence="6">
    <location>
        <position position="204"/>
    </location>
</feature>
<proteinExistence type="inferred from homology"/>
<keyword evidence="11" id="KW-1185">Reference proteome</keyword>
<comment type="cofactor">
    <cofactor evidence="1 8">
        <name>pyridoxal 5'-phosphate</name>
        <dbReference type="ChEBI" id="CHEBI:597326"/>
    </cofactor>
</comment>
<keyword evidence="5 8" id="KW-0663">Pyridoxal phosphate</keyword>
<dbReference type="Gene3D" id="3.20.10.10">
    <property type="entry name" value="D-amino Acid Aminotransferase, subunit A, domain 2"/>
    <property type="match status" value="1"/>
</dbReference>
<dbReference type="EC" id="2.6.1.42" evidence="9"/>
<dbReference type="InterPro" id="IPR001544">
    <property type="entry name" value="Aminotrans_IV"/>
</dbReference>
<dbReference type="GO" id="GO:0052654">
    <property type="term" value="F:L-leucine-2-oxoglutarate transaminase activity"/>
    <property type="evidence" value="ECO:0007669"/>
    <property type="project" value="RHEA"/>
</dbReference>
<dbReference type="InterPro" id="IPR018300">
    <property type="entry name" value="Aminotrans_IV_CS"/>
</dbReference>
<evidence type="ECO:0000256" key="7">
    <source>
        <dbReference type="RuleBase" id="RU004106"/>
    </source>
</evidence>
<keyword evidence="4 9" id="KW-0808">Transferase</keyword>
<reference evidence="10 11" key="1">
    <citation type="submission" date="2019-02" db="EMBL/GenBank/DDBJ databases">
        <title>Complete Genome Sequence and Methylome Analysis of free living Spirochaetas.</title>
        <authorList>
            <person name="Fomenkov A."/>
            <person name="Dubinina G."/>
            <person name="Leshcheva N."/>
            <person name="Mikheeva N."/>
            <person name="Grabovich M."/>
            <person name="Vincze T."/>
            <person name="Roberts R.J."/>
        </authorList>
    </citation>
    <scope>NUCLEOTIDE SEQUENCE [LARGE SCALE GENOMIC DNA]</scope>
    <source>
        <strain evidence="10 11">K2</strain>
    </source>
</reference>
<name>A0A5C1QPW9_9SPIO</name>
<dbReference type="InterPro" id="IPR043132">
    <property type="entry name" value="BCAT-like_C"/>
</dbReference>
<dbReference type="RefSeq" id="WP_149487473.1">
    <property type="nucleotide sequence ID" value="NZ_CP036150.1"/>
</dbReference>
<dbReference type="OrthoDB" id="9805628at2"/>
<dbReference type="PANTHER" id="PTHR42825:SF7">
    <property type="entry name" value="BRANCHED-CHAIN-AMINO-ACID AMINOTRANSFERASE"/>
    <property type="match status" value="1"/>
</dbReference>
<dbReference type="PIRSF" id="PIRSF006468">
    <property type="entry name" value="BCAT1"/>
    <property type="match status" value="1"/>
</dbReference>
<evidence type="ECO:0000256" key="1">
    <source>
        <dbReference type="ARBA" id="ARBA00001933"/>
    </source>
</evidence>
<dbReference type="InterPro" id="IPR043131">
    <property type="entry name" value="BCAT-like_N"/>
</dbReference>
<dbReference type="SUPFAM" id="SSF56752">
    <property type="entry name" value="D-aminoacid aminotransferase-like PLP-dependent enzymes"/>
    <property type="match status" value="1"/>
</dbReference>
<comment type="similarity">
    <text evidence="2 7">Belongs to the class-IV pyridoxal-phosphate-dependent aminotransferase family.</text>
</comment>
<dbReference type="AlphaFoldDB" id="A0A5C1QPW9"/>
<sequence>MAFTLSIHPWVFVGKFNESWSGDFIEQEHLSPEEEAALSEADRNALHERRNSFPQLPLVNFTSQYGLGCFEGVKAFPQKDGSLKVFRPEENSARMSRSMAGLGMPGVDEELCTKAILGTAGRNAELGFTVKYNPQWEKDSFQSAGSIYIRPFSWSEPGIGINLSKNPWLVVINTEVSAYFAGENYNAVTTDMIRSNHKGTGWIKCDANYVISCLAKNQAIEGGFMEAIFLDAVEQKYIEEGSSCNFFCLKKDGTLVTPELGDTILPGITRKSLIELASDQGVKVEERKLSLEEVLDDGAECFVTGTAAGLTPITSLTHKGKEISFGKGTPGELSQSLLNELKGIQYGVLEDRFGWMVPVIS</sequence>
<evidence type="ECO:0000256" key="2">
    <source>
        <dbReference type="ARBA" id="ARBA00009320"/>
    </source>
</evidence>
<dbReference type="Pfam" id="PF01063">
    <property type="entry name" value="Aminotran_4"/>
    <property type="match status" value="1"/>
</dbReference>
<evidence type="ECO:0000256" key="3">
    <source>
        <dbReference type="ARBA" id="ARBA00022576"/>
    </source>
</evidence>
<dbReference type="GO" id="GO:0052656">
    <property type="term" value="F:L-isoleucine-2-oxoglutarate transaminase activity"/>
    <property type="evidence" value="ECO:0007669"/>
    <property type="project" value="RHEA"/>
</dbReference>
<accession>A0A5C1QPW9</accession>
<dbReference type="GO" id="GO:0009082">
    <property type="term" value="P:branched-chain amino acid biosynthetic process"/>
    <property type="evidence" value="ECO:0007669"/>
    <property type="project" value="UniProtKB-KW"/>
</dbReference>
<comment type="catalytic activity">
    <reaction evidence="9">
        <text>L-isoleucine + 2-oxoglutarate = (S)-3-methyl-2-oxopentanoate + L-glutamate</text>
        <dbReference type="Rhea" id="RHEA:24801"/>
        <dbReference type="ChEBI" id="CHEBI:16810"/>
        <dbReference type="ChEBI" id="CHEBI:29985"/>
        <dbReference type="ChEBI" id="CHEBI:35146"/>
        <dbReference type="ChEBI" id="CHEBI:58045"/>
        <dbReference type="EC" id="2.6.1.42"/>
    </reaction>
</comment>
<dbReference type="Gene3D" id="3.30.470.10">
    <property type="match status" value="1"/>
</dbReference>
<keyword evidence="9" id="KW-0100">Branched-chain amino acid biosynthesis</keyword>
<dbReference type="GO" id="GO:0008652">
    <property type="term" value="P:amino acid biosynthetic process"/>
    <property type="evidence" value="ECO:0007669"/>
    <property type="project" value="UniProtKB-KW"/>
</dbReference>
<evidence type="ECO:0000256" key="5">
    <source>
        <dbReference type="ARBA" id="ARBA00022898"/>
    </source>
</evidence>
<dbReference type="PROSITE" id="PS00770">
    <property type="entry name" value="AA_TRANSFER_CLASS_4"/>
    <property type="match status" value="1"/>
</dbReference>
<organism evidence="10 11">
    <name type="scientific">Oceanispirochaeta crateris</name>
    <dbReference type="NCBI Taxonomy" id="2518645"/>
    <lineage>
        <taxon>Bacteria</taxon>
        <taxon>Pseudomonadati</taxon>
        <taxon>Spirochaetota</taxon>
        <taxon>Spirochaetia</taxon>
        <taxon>Spirochaetales</taxon>
        <taxon>Spirochaetaceae</taxon>
        <taxon>Oceanispirochaeta</taxon>
    </lineage>
</organism>
<comment type="catalytic activity">
    <reaction evidence="9">
        <text>L-valine + 2-oxoglutarate = 3-methyl-2-oxobutanoate + L-glutamate</text>
        <dbReference type="Rhea" id="RHEA:24813"/>
        <dbReference type="ChEBI" id="CHEBI:11851"/>
        <dbReference type="ChEBI" id="CHEBI:16810"/>
        <dbReference type="ChEBI" id="CHEBI:29985"/>
        <dbReference type="ChEBI" id="CHEBI:57762"/>
        <dbReference type="EC" id="2.6.1.42"/>
    </reaction>
</comment>
<dbReference type="InterPro" id="IPR036038">
    <property type="entry name" value="Aminotransferase-like"/>
</dbReference>